<comment type="similarity">
    <text evidence="1">Belongs to the peptidase C1 family.</text>
</comment>
<dbReference type="InterPro" id="IPR039417">
    <property type="entry name" value="Peptidase_C1A_papain-like"/>
</dbReference>
<dbReference type="AlphaFoldDB" id="A0A9W7I712"/>
<dbReference type="Pfam" id="PF08246">
    <property type="entry name" value="Inhibitor_I29"/>
    <property type="match status" value="1"/>
</dbReference>
<evidence type="ECO:0000256" key="5">
    <source>
        <dbReference type="ARBA" id="ARBA00022807"/>
    </source>
</evidence>
<evidence type="ECO:0000256" key="2">
    <source>
        <dbReference type="ARBA" id="ARBA00022670"/>
    </source>
</evidence>
<sequence length="334" mass="36792">MSLIHVFLFASFGTLASLVMSRTIHGTAIVDKHEQWMDAYGRKYESNSEKERRLNIFKANLEYIESFNKVGNKSFKLGLNKFADMTHDEFIATHTGYKMLDNPKMSKPTSFLYENVSDTPSSFNWNDQGAVTPVKDQGNCGCCWAFSTVAAVEGIIKIHTGELISLSEQQLLDCSTNGINNGCGGGTMTDAFEYIIQNQGITTEESYPYEEEQGSCDMEKERKKAATISSYGTVPENDEEALLKAVANQPVSVGIDGSGQDFKFFQGGGVFSGECGNDQNHAVTIVGYGTSDEGVDYWVIKNSWGESWGENGFMRIQRGGLCGIAMHASYPLFN</sequence>
<comment type="caution">
    <text evidence="10">The sequence shown here is derived from an EMBL/GenBank/DDBJ whole genome shotgun (WGS) entry which is preliminary data.</text>
</comment>
<dbReference type="EMBL" id="BSYR01000024">
    <property type="protein sequence ID" value="GMI90007.1"/>
    <property type="molecule type" value="Genomic_DNA"/>
</dbReference>
<feature type="signal peptide" evidence="7">
    <location>
        <begin position="1"/>
        <end position="21"/>
    </location>
</feature>
<evidence type="ECO:0000256" key="1">
    <source>
        <dbReference type="ARBA" id="ARBA00008455"/>
    </source>
</evidence>
<evidence type="ECO:0000256" key="3">
    <source>
        <dbReference type="ARBA" id="ARBA00022729"/>
    </source>
</evidence>
<dbReference type="InterPro" id="IPR025661">
    <property type="entry name" value="Pept_asp_AS"/>
</dbReference>
<keyword evidence="2" id="KW-0645">Protease</keyword>
<evidence type="ECO:0000259" key="9">
    <source>
        <dbReference type="SMART" id="SM00848"/>
    </source>
</evidence>
<dbReference type="Pfam" id="PF00112">
    <property type="entry name" value="Peptidase_C1"/>
    <property type="match status" value="1"/>
</dbReference>
<keyword evidence="11" id="KW-1185">Reference proteome</keyword>
<gene>
    <name evidence="10" type="ORF">HRI_002670000</name>
</gene>
<dbReference type="InterPro" id="IPR013201">
    <property type="entry name" value="Prot_inhib_I29"/>
</dbReference>
<feature type="domain" description="Peptidase C1A papain C-terminal" evidence="8">
    <location>
        <begin position="119"/>
        <end position="332"/>
    </location>
</feature>
<dbReference type="SMART" id="SM00645">
    <property type="entry name" value="Pept_C1"/>
    <property type="match status" value="1"/>
</dbReference>
<evidence type="ECO:0000256" key="6">
    <source>
        <dbReference type="ARBA" id="ARBA00023157"/>
    </source>
</evidence>
<keyword evidence="3 7" id="KW-0732">Signal</keyword>
<evidence type="ECO:0000313" key="10">
    <source>
        <dbReference type="EMBL" id="GMI90007.1"/>
    </source>
</evidence>
<evidence type="ECO:0000313" key="11">
    <source>
        <dbReference type="Proteomes" id="UP001165190"/>
    </source>
</evidence>
<reference evidence="10" key="1">
    <citation type="submission" date="2023-05" db="EMBL/GenBank/DDBJ databases">
        <title>Genome and transcriptome analyses reveal genes involved in the formation of fine ridges on petal epidermal cells in Hibiscus trionum.</title>
        <authorList>
            <person name="Koshimizu S."/>
            <person name="Masuda S."/>
            <person name="Ishii T."/>
            <person name="Shirasu K."/>
            <person name="Hoshino A."/>
            <person name="Arita M."/>
        </authorList>
    </citation>
    <scope>NUCLEOTIDE SEQUENCE</scope>
    <source>
        <strain evidence="10">Hamamatsu line</strain>
    </source>
</reference>
<dbReference type="FunFam" id="3.90.70.10:FF:000067">
    <property type="entry name" value="Senescence-specific cysteine protease"/>
    <property type="match status" value="1"/>
</dbReference>
<organism evidence="10 11">
    <name type="scientific">Hibiscus trionum</name>
    <name type="common">Flower of an hour</name>
    <dbReference type="NCBI Taxonomy" id="183268"/>
    <lineage>
        <taxon>Eukaryota</taxon>
        <taxon>Viridiplantae</taxon>
        <taxon>Streptophyta</taxon>
        <taxon>Embryophyta</taxon>
        <taxon>Tracheophyta</taxon>
        <taxon>Spermatophyta</taxon>
        <taxon>Magnoliopsida</taxon>
        <taxon>eudicotyledons</taxon>
        <taxon>Gunneridae</taxon>
        <taxon>Pentapetalae</taxon>
        <taxon>rosids</taxon>
        <taxon>malvids</taxon>
        <taxon>Malvales</taxon>
        <taxon>Malvaceae</taxon>
        <taxon>Malvoideae</taxon>
        <taxon>Hibiscus</taxon>
    </lineage>
</organism>
<dbReference type="SUPFAM" id="SSF54001">
    <property type="entry name" value="Cysteine proteinases"/>
    <property type="match status" value="1"/>
</dbReference>
<keyword evidence="5" id="KW-0788">Thiol protease</keyword>
<evidence type="ECO:0000256" key="7">
    <source>
        <dbReference type="SAM" id="SignalP"/>
    </source>
</evidence>
<dbReference type="InterPro" id="IPR013128">
    <property type="entry name" value="Peptidase_C1A"/>
</dbReference>
<dbReference type="PANTHER" id="PTHR12411">
    <property type="entry name" value="CYSTEINE PROTEASE FAMILY C1-RELATED"/>
    <property type="match status" value="1"/>
</dbReference>
<dbReference type="SMART" id="SM00848">
    <property type="entry name" value="Inhibitor_I29"/>
    <property type="match status" value="1"/>
</dbReference>
<feature type="chain" id="PRO_5040832686" evidence="7">
    <location>
        <begin position="22"/>
        <end position="334"/>
    </location>
</feature>
<dbReference type="InterPro" id="IPR000169">
    <property type="entry name" value="Pept_cys_AS"/>
</dbReference>
<dbReference type="PROSITE" id="PS00640">
    <property type="entry name" value="THIOL_PROTEASE_ASN"/>
    <property type="match status" value="1"/>
</dbReference>
<evidence type="ECO:0000256" key="4">
    <source>
        <dbReference type="ARBA" id="ARBA00022801"/>
    </source>
</evidence>
<proteinExistence type="inferred from homology"/>
<dbReference type="GO" id="GO:0006508">
    <property type="term" value="P:proteolysis"/>
    <property type="evidence" value="ECO:0007669"/>
    <property type="project" value="UniProtKB-KW"/>
</dbReference>
<keyword evidence="4" id="KW-0378">Hydrolase</keyword>
<dbReference type="PRINTS" id="PR00705">
    <property type="entry name" value="PAPAIN"/>
</dbReference>
<dbReference type="Gene3D" id="3.90.70.10">
    <property type="entry name" value="Cysteine proteinases"/>
    <property type="match status" value="1"/>
</dbReference>
<dbReference type="Proteomes" id="UP001165190">
    <property type="component" value="Unassembled WGS sequence"/>
</dbReference>
<keyword evidence="6" id="KW-1015">Disulfide bond</keyword>
<feature type="domain" description="Cathepsin propeptide inhibitor" evidence="9">
    <location>
        <begin position="33"/>
        <end position="90"/>
    </location>
</feature>
<evidence type="ECO:0000259" key="8">
    <source>
        <dbReference type="SMART" id="SM00645"/>
    </source>
</evidence>
<protein>
    <submittedName>
        <fullName evidence="10">Uncharacterized protein</fullName>
    </submittedName>
</protein>
<dbReference type="InterPro" id="IPR038765">
    <property type="entry name" value="Papain-like_cys_pep_sf"/>
</dbReference>
<dbReference type="OrthoDB" id="10253408at2759"/>
<dbReference type="CDD" id="cd02248">
    <property type="entry name" value="Peptidase_C1A"/>
    <property type="match status" value="1"/>
</dbReference>
<dbReference type="InterPro" id="IPR000668">
    <property type="entry name" value="Peptidase_C1A_C"/>
</dbReference>
<name>A0A9W7I712_HIBTR</name>
<dbReference type="GO" id="GO:0008234">
    <property type="term" value="F:cysteine-type peptidase activity"/>
    <property type="evidence" value="ECO:0007669"/>
    <property type="project" value="UniProtKB-KW"/>
</dbReference>
<dbReference type="PROSITE" id="PS00139">
    <property type="entry name" value="THIOL_PROTEASE_CYS"/>
    <property type="match status" value="1"/>
</dbReference>
<accession>A0A9W7I712</accession>